<dbReference type="SUPFAM" id="SSF103473">
    <property type="entry name" value="MFS general substrate transporter"/>
    <property type="match status" value="1"/>
</dbReference>
<feature type="compositionally biased region" description="Basic and acidic residues" evidence="5">
    <location>
        <begin position="1"/>
        <end position="10"/>
    </location>
</feature>
<dbReference type="OrthoDB" id="3026777at2759"/>
<feature type="transmembrane region" description="Helical" evidence="6">
    <location>
        <begin position="405"/>
        <end position="429"/>
    </location>
</feature>
<feature type="compositionally biased region" description="Low complexity" evidence="5">
    <location>
        <begin position="11"/>
        <end position="26"/>
    </location>
</feature>
<feature type="transmembrane region" description="Helical" evidence="6">
    <location>
        <begin position="211"/>
        <end position="234"/>
    </location>
</feature>
<evidence type="ECO:0000256" key="1">
    <source>
        <dbReference type="ARBA" id="ARBA00004141"/>
    </source>
</evidence>
<evidence type="ECO:0000256" key="2">
    <source>
        <dbReference type="ARBA" id="ARBA00022692"/>
    </source>
</evidence>
<feature type="transmembrane region" description="Helical" evidence="6">
    <location>
        <begin position="351"/>
        <end position="372"/>
    </location>
</feature>
<dbReference type="Gene3D" id="1.20.1250.20">
    <property type="entry name" value="MFS general substrate transporter like domains"/>
    <property type="match status" value="1"/>
</dbReference>
<feature type="transmembrane region" description="Helical" evidence="6">
    <location>
        <begin position="499"/>
        <end position="519"/>
    </location>
</feature>
<dbReference type="InterPro" id="IPR011701">
    <property type="entry name" value="MFS"/>
</dbReference>
<dbReference type="InterPro" id="IPR036259">
    <property type="entry name" value="MFS_trans_sf"/>
</dbReference>
<dbReference type="Pfam" id="PF07690">
    <property type="entry name" value="MFS_1"/>
    <property type="match status" value="1"/>
</dbReference>
<protein>
    <submittedName>
        <fullName evidence="7">Complexed with cef1p</fullName>
    </submittedName>
</protein>
<dbReference type="KEGG" id="ptkz:JDV02_007427"/>
<dbReference type="PANTHER" id="PTHR23507:SF1">
    <property type="entry name" value="FI18259P1-RELATED"/>
    <property type="match status" value="1"/>
</dbReference>
<dbReference type="EMBL" id="CP086360">
    <property type="protein sequence ID" value="UNI21436.1"/>
    <property type="molecule type" value="Genomic_DNA"/>
</dbReference>
<feature type="transmembrane region" description="Helical" evidence="6">
    <location>
        <begin position="240"/>
        <end position="260"/>
    </location>
</feature>
<accession>A0A9Q8QME1</accession>
<dbReference type="AlphaFoldDB" id="A0A9Q8QME1"/>
<evidence type="ECO:0000256" key="3">
    <source>
        <dbReference type="ARBA" id="ARBA00022989"/>
    </source>
</evidence>
<dbReference type="Proteomes" id="UP000829364">
    <property type="component" value="Chromosome 7"/>
</dbReference>
<feature type="region of interest" description="Disordered" evidence="5">
    <location>
        <begin position="1"/>
        <end position="26"/>
    </location>
</feature>
<feature type="transmembrane region" description="Helical" evidence="6">
    <location>
        <begin position="308"/>
        <end position="331"/>
    </location>
</feature>
<feature type="transmembrane region" description="Helical" evidence="6">
    <location>
        <begin position="41"/>
        <end position="62"/>
    </location>
</feature>
<comment type="subcellular location">
    <subcellularLocation>
        <location evidence="1">Membrane</location>
        <topology evidence="1">Multi-pass membrane protein</topology>
    </subcellularLocation>
</comment>
<sequence length="580" mass="60907">MRSTRRERVPLLHGRQQQQQNPQLPHQIDAASRFQARRPRAVVALLALMVFCVSASGTLASVPQTQLLEDNICRRYYGGGGVHAAAAVDGGGSSAVDDERLCKAAAVQSRLAYLDGWRGMIEAIVGLFMAFPYGALADRIGRKPIILLSLVGFTLSGACIAGVLALGQAVSVQLVLLSPAFFMIGGGSCVVVSALYSAVSDVADEETRATSFLMISFGSLAGNFVGPVVSSALMQMSSPWVPLLASFAAMLLGAGVMAFVPETMAPRKEDPDDEPPMLFDTTGSMIRRHLRQSAAQLEGSLAILRKPALVIVLVCFLSPLPMAMAMSQLFAQYVSKRFGWSLASAGYLLSVRGVVNMLVLLAVVPGLSRLLLAPRRRQLGGGSSRKGGGGLSVAGKDRLLAQLSAVAMTLGCLLMAGGSIVQVVGGLVVNTLGAGLPPLVRSLAASFLDDGQQQQQQQQHTSKLQTLIGVTEAVSSLFAGPALAGLFSAGMDRGGAWMGLPYACLAVFLAATTMPLFLLRVPAGDCADLLQAEEEEEASGEGSIACIRGVEGECLLGFRCAAHVPLEDYPARMPGRSTFR</sequence>
<feature type="transmembrane region" description="Helical" evidence="6">
    <location>
        <begin position="145"/>
        <end position="170"/>
    </location>
</feature>
<evidence type="ECO:0000256" key="4">
    <source>
        <dbReference type="ARBA" id="ARBA00023136"/>
    </source>
</evidence>
<keyword evidence="8" id="KW-1185">Reference proteome</keyword>
<reference evidence="7" key="1">
    <citation type="submission" date="2021-11" db="EMBL/GenBank/DDBJ databases">
        <title>Purpureocillium_takamizusanense_genome.</title>
        <authorList>
            <person name="Nguyen N.-H."/>
        </authorList>
    </citation>
    <scope>NUCLEOTIDE SEQUENCE</scope>
    <source>
        <strain evidence="7">PT3</strain>
    </source>
</reference>
<name>A0A9Q8QME1_9HYPO</name>
<feature type="transmembrane region" description="Helical" evidence="6">
    <location>
        <begin position="176"/>
        <end position="199"/>
    </location>
</feature>
<dbReference type="GeneID" id="72069375"/>
<keyword evidence="2 6" id="KW-0812">Transmembrane</keyword>
<proteinExistence type="predicted"/>
<dbReference type="GO" id="GO:0022857">
    <property type="term" value="F:transmembrane transporter activity"/>
    <property type="evidence" value="ECO:0007669"/>
    <property type="project" value="InterPro"/>
</dbReference>
<organism evidence="7 8">
    <name type="scientific">Purpureocillium takamizusanense</name>
    <dbReference type="NCBI Taxonomy" id="2060973"/>
    <lineage>
        <taxon>Eukaryota</taxon>
        <taxon>Fungi</taxon>
        <taxon>Dikarya</taxon>
        <taxon>Ascomycota</taxon>
        <taxon>Pezizomycotina</taxon>
        <taxon>Sordariomycetes</taxon>
        <taxon>Hypocreomycetidae</taxon>
        <taxon>Hypocreales</taxon>
        <taxon>Ophiocordycipitaceae</taxon>
        <taxon>Purpureocillium</taxon>
    </lineage>
</organism>
<keyword evidence="3 6" id="KW-1133">Transmembrane helix</keyword>
<evidence type="ECO:0000313" key="7">
    <source>
        <dbReference type="EMBL" id="UNI21436.1"/>
    </source>
</evidence>
<gene>
    <name evidence="7" type="primary">CWC15_1</name>
    <name evidence="7" type="ORF">JDV02_007427</name>
</gene>
<evidence type="ECO:0000313" key="8">
    <source>
        <dbReference type="Proteomes" id="UP000829364"/>
    </source>
</evidence>
<evidence type="ECO:0000256" key="6">
    <source>
        <dbReference type="SAM" id="Phobius"/>
    </source>
</evidence>
<dbReference type="PANTHER" id="PTHR23507">
    <property type="entry name" value="ZGC:174356"/>
    <property type="match status" value="1"/>
</dbReference>
<feature type="transmembrane region" description="Helical" evidence="6">
    <location>
        <begin position="117"/>
        <end position="136"/>
    </location>
</feature>
<dbReference type="RefSeq" id="XP_047844917.1">
    <property type="nucleotide sequence ID" value="XM_047988918.1"/>
</dbReference>
<dbReference type="GO" id="GO:0016020">
    <property type="term" value="C:membrane"/>
    <property type="evidence" value="ECO:0007669"/>
    <property type="project" value="UniProtKB-SubCell"/>
</dbReference>
<evidence type="ECO:0000256" key="5">
    <source>
        <dbReference type="SAM" id="MobiDB-lite"/>
    </source>
</evidence>
<keyword evidence="4 6" id="KW-0472">Membrane</keyword>